<dbReference type="InterPro" id="IPR009501">
    <property type="entry name" value="UCP020269"/>
</dbReference>
<dbReference type="InterPro" id="IPR037171">
    <property type="entry name" value="NagB/RpiA_transferase-like"/>
</dbReference>
<keyword evidence="3" id="KW-1185">Reference proteome</keyword>
<dbReference type="SUPFAM" id="SSF100950">
    <property type="entry name" value="NagB/RpiA/CoA transferase-like"/>
    <property type="match status" value="1"/>
</dbReference>
<evidence type="ECO:0000259" key="1">
    <source>
        <dbReference type="Pfam" id="PF02589"/>
    </source>
</evidence>
<dbReference type="Gene3D" id="3.40.50.10420">
    <property type="entry name" value="NagB/RpiA/CoA transferase-like"/>
    <property type="match status" value="1"/>
</dbReference>
<dbReference type="EMBL" id="AP021874">
    <property type="protein sequence ID" value="BBO68790.1"/>
    <property type="molecule type" value="Genomic_DNA"/>
</dbReference>
<evidence type="ECO:0000313" key="2">
    <source>
        <dbReference type="EMBL" id="BBO68790.1"/>
    </source>
</evidence>
<dbReference type="Proteomes" id="UP000427906">
    <property type="component" value="Chromosome"/>
</dbReference>
<dbReference type="InterPro" id="IPR003741">
    <property type="entry name" value="LUD_dom"/>
</dbReference>
<sequence>MDDPIPHYWKIRLQKLKKALEANNFDVYIADNKDMAKKIAYNTIIPAISARTISWGGSMTFVGTRLYEALKSDPNYTVIDTYDKSLSPEQGIQRRRESLIVDLFITGTNAVTENGQLVNLDMIGNRVAALTFGPKQVLVFVGRNKIVPDREAAIARIKNYAAPVNVMRLDKKNPCGKTGRCENCSSPDRICNTWTITEKSFPKHRVKVVLINEDMGF</sequence>
<dbReference type="Pfam" id="PF02589">
    <property type="entry name" value="LUD_dom"/>
    <property type="match status" value="1"/>
</dbReference>
<dbReference type="PIRSF" id="PIRSF020269">
    <property type="entry name" value="DUF1121"/>
    <property type="match status" value="1"/>
</dbReference>
<name>A0A5K7YKT8_9BACT</name>
<reference evidence="2 3" key="1">
    <citation type="submission" date="2019-11" db="EMBL/GenBank/DDBJ databases">
        <title>Comparative genomics of hydrocarbon-degrading Desulfosarcina strains.</title>
        <authorList>
            <person name="Watanabe M."/>
            <person name="Kojima H."/>
            <person name="Fukui M."/>
        </authorList>
    </citation>
    <scope>NUCLEOTIDE SEQUENCE [LARGE SCALE GENOMIC DNA]</scope>
    <source>
        <strain evidence="2 3">PL12</strain>
    </source>
</reference>
<dbReference type="KEGG" id="dalk:DSCA_27200"/>
<proteinExistence type="predicted"/>
<accession>A0A5K7YKT8</accession>
<dbReference type="PANTHER" id="PTHR36179:SF2">
    <property type="entry name" value="LUD DOMAIN-CONTAINING PROTEIN"/>
    <property type="match status" value="1"/>
</dbReference>
<dbReference type="RefSeq" id="WP_155316905.1">
    <property type="nucleotide sequence ID" value="NZ_AP021874.1"/>
</dbReference>
<dbReference type="PANTHER" id="PTHR36179">
    <property type="entry name" value="LUD_DOM DOMAIN-CONTAINING PROTEIN"/>
    <property type="match status" value="1"/>
</dbReference>
<gene>
    <name evidence="2" type="ORF">DSCA_27200</name>
</gene>
<feature type="domain" description="LUD" evidence="1">
    <location>
        <begin position="13"/>
        <end position="211"/>
    </location>
</feature>
<protein>
    <recommendedName>
        <fullName evidence="1">LUD domain-containing protein</fullName>
    </recommendedName>
</protein>
<organism evidence="2 3">
    <name type="scientific">Desulfosarcina alkanivorans</name>
    <dbReference type="NCBI Taxonomy" id="571177"/>
    <lineage>
        <taxon>Bacteria</taxon>
        <taxon>Pseudomonadati</taxon>
        <taxon>Thermodesulfobacteriota</taxon>
        <taxon>Desulfobacteria</taxon>
        <taxon>Desulfobacterales</taxon>
        <taxon>Desulfosarcinaceae</taxon>
        <taxon>Desulfosarcina</taxon>
    </lineage>
</organism>
<dbReference type="AlphaFoldDB" id="A0A5K7YKT8"/>
<dbReference type="InterPro" id="IPR024185">
    <property type="entry name" value="FTHF_cligase-like_sf"/>
</dbReference>
<evidence type="ECO:0000313" key="3">
    <source>
        <dbReference type="Proteomes" id="UP000427906"/>
    </source>
</evidence>
<dbReference type="OrthoDB" id="9809147at2"/>